<keyword evidence="1 8" id="KW-0004">4Fe-4S</keyword>
<dbReference type="FunFam" id="3.80.30.20:FF:000001">
    <property type="entry name" value="tRNA-2-methylthio-N(6)-dimethylallyladenosine synthase 2"/>
    <property type="match status" value="1"/>
</dbReference>
<accession>A0A2L0EX39</accession>
<feature type="domain" description="MTTase N-terminal" evidence="11">
    <location>
        <begin position="4"/>
        <end position="120"/>
    </location>
</feature>
<dbReference type="SFLD" id="SFLDG01061">
    <property type="entry name" value="methylthiotransferase"/>
    <property type="match status" value="1"/>
</dbReference>
<feature type="domain" description="TRAM" evidence="10">
    <location>
        <begin position="380"/>
        <end position="448"/>
    </location>
</feature>
<dbReference type="SMART" id="SM00729">
    <property type="entry name" value="Elp3"/>
    <property type="match status" value="1"/>
</dbReference>
<dbReference type="SFLD" id="SFLDG01082">
    <property type="entry name" value="B12-binding_domain_containing"/>
    <property type="match status" value="1"/>
</dbReference>
<keyword evidence="5 8" id="KW-0479">Metal-binding</keyword>
<feature type="binding site" evidence="8">
    <location>
        <position position="83"/>
    </location>
    <ligand>
        <name>[4Fe-4S] cluster</name>
        <dbReference type="ChEBI" id="CHEBI:49883"/>
        <label>1</label>
    </ligand>
</feature>
<dbReference type="NCBIfam" id="TIGR01125">
    <property type="entry name" value="30S ribosomal protein S12 methylthiotransferase RimO"/>
    <property type="match status" value="1"/>
</dbReference>
<evidence type="ECO:0000256" key="6">
    <source>
        <dbReference type="ARBA" id="ARBA00023004"/>
    </source>
</evidence>
<keyword evidence="6 8" id="KW-0408">Iron</keyword>
<evidence type="ECO:0000313" key="13">
    <source>
        <dbReference type="EMBL" id="AUX43835.1"/>
    </source>
</evidence>
<dbReference type="HAMAP" id="MF_01865">
    <property type="entry name" value="MTTase_RimO"/>
    <property type="match status" value="1"/>
</dbReference>
<feature type="region of interest" description="Disordered" evidence="9">
    <location>
        <begin position="451"/>
        <end position="470"/>
    </location>
</feature>
<dbReference type="AlphaFoldDB" id="A0A2L0EX39"/>
<keyword evidence="3 8" id="KW-0808">Transferase</keyword>
<dbReference type="InterPro" id="IPR012340">
    <property type="entry name" value="NA-bd_OB-fold"/>
</dbReference>
<protein>
    <recommendedName>
        <fullName evidence="8">Ribosomal protein uS12 methylthiotransferase RimO</fullName>
        <shortName evidence="8">uS12 MTTase</shortName>
        <shortName evidence="8">uS12 methylthiotransferase</shortName>
        <ecNumber evidence="8">2.8.4.4</ecNumber>
    </recommendedName>
    <alternativeName>
        <fullName evidence="8">Ribosomal protein uS12 (aspartate-C(3))-methylthiotransferase</fullName>
    </alternativeName>
    <alternativeName>
        <fullName evidence="8">Ribosome maturation factor RimO</fullName>
    </alternativeName>
</protein>
<dbReference type="GO" id="GO:0006400">
    <property type="term" value="P:tRNA modification"/>
    <property type="evidence" value="ECO:0007669"/>
    <property type="project" value="InterPro"/>
</dbReference>
<feature type="binding site" evidence="8">
    <location>
        <position position="155"/>
    </location>
    <ligand>
        <name>[4Fe-4S] cluster</name>
        <dbReference type="ChEBI" id="CHEBI:49883"/>
        <label>2</label>
        <note>4Fe-4S-S-AdoMet</note>
    </ligand>
</feature>
<dbReference type="GO" id="GO:0046872">
    <property type="term" value="F:metal ion binding"/>
    <property type="evidence" value="ECO:0007669"/>
    <property type="project" value="UniProtKB-KW"/>
</dbReference>
<dbReference type="InterPro" id="IPR013848">
    <property type="entry name" value="Methylthiotransferase_N"/>
</dbReference>
<dbReference type="Gene3D" id="3.40.50.12160">
    <property type="entry name" value="Methylthiotransferase, N-terminal domain"/>
    <property type="match status" value="1"/>
</dbReference>
<feature type="binding site" evidence="8">
    <location>
        <position position="49"/>
    </location>
    <ligand>
        <name>[4Fe-4S] cluster</name>
        <dbReference type="ChEBI" id="CHEBI:49883"/>
        <label>1</label>
    </ligand>
</feature>
<evidence type="ECO:0000259" key="12">
    <source>
        <dbReference type="PROSITE" id="PS51918"/>
    </source>
</evidence>
<keyword evidence="4 8" id="KW-0949">S-adenosyl-L-methionine</keyword>
<evidence type="ECO:0000256" key="5">
    <source>
        <dbReference type="ARBA" id="ARBA00022723"/>
    </source>
</evidence>
<evidence type="ECO:0000256" key="2">
    <source>
        <dbReference type="ARBA" id="ARBA00022490"/>
    </source>
</evidence>
<proteinExistence type="inferred from homology"/>
<evidence type="ECO:0000313" key="14">
    <source>
        <dbReference type="Proteomes" id="UP000238348"/>
    </source>
</evidence>
<dbReference type="SUPFAM" id="SSF102114">
    <property type="entry name" value="Radical SAM enzymes"/>
    <property type="match status" value="1"/>
</dbReference>
<dbReference type="Proteomes" id="UP000238348">
    <property type="component" value="Chromosome"/>
</dbReference>
<dbReference type="OrthoDB" id="9805215at2"/>
<dbReference type="InterPro" id="IPR058240">
    <property type="entry name" value="rSAM_sf"/>
</dbReference>
<dbReference type="PROSITE" id="PS51449">
    <property type="entry name" value="MTTASE_N"/>
    <property type="match status" value="1"/>
</dbReference>
<dbReference type="Gene3D" id="3.80.30.20">
    <property type="entry name" value="tm_1862 like domain"/>
    <property type="match status" value="1"/>
</dbReference>
<evidence type="ECO:0000259" key="11">
    <source>
        <dbReference type="PROSITE" id="PS51449"/>
    </source>
</evidence>
<dbReference type="Gene3D" id="2.40.50.140">
    <property type="entry name" value="Nucleic acid-binding proteins"/>
    <property type="match status" value="1"/>
</dbReference>
<evidence type="ECO:0000256" key="8">
    <source>
        <dbReference type="HAMAP-Rule" id="MF_01865"/>
    </source>
</evidence>
<dbReference type="GO" id="GO:0005840">
    <property type="term" value="C:ribosome"/>
    <property type="evidence" value="ECO:0007669"/>
    <property type="project" value="UniProtKB-KW"/>
</dbReference>
<dbReference type="GO" id="GO:0035599">
    <property type="term" value="F:aspartic acid methylthiotransferase activity"/>
    <property type="evidence" value="ECO:0007669"/>
    <property type="project" value="TreeGrafter"/>
</dbReference>
<dbReference type="RefSeq" id="WP_104982453.1">
    <property type="nucleotide sequence ID" value="NZ_CP012673.1"/>
</dbReference>
<comment type="function">
    <text evidence="8">Catalyzes the methylthiolation of an aspartic acid residue of ribosomal protein uS12.</text>
</comment>
<dbReference type="PROSITE" id="PS01278">
    <property type="entry name" value="MTTASE_RADICAL"/>
    <property type="match status" value="1"/>
</dbReference>
<evidence type="ECO:0000256" key="1">
    <source>
        <dbReference type="ARBA" id="ARBA00022485"/>
    </source>
</evidence>
<dbReference type="Pfam" id="PF18693">
    <property type="entry name" value="TRAM_2"/>
    <property type="match status" value="1"/>
</dbReference>
<dbReference type="InterPro" id="IPR002792">
    <property type="entry name" value="TRAM_dom"/>
</dbReference>
<keyword evidence="13" id="KW-0687">Ribonucleoprotein</keyword>
<dbReference type="EMBL" id="CP012673">
    <property type="protein sequence ID" value="AUX43835.1"/>
    <property type="molecule type" value="Genomic_DNA"/>
</dbReference>
<dbReference type="EC" id="2.8.4.4" evidence="8"/>
<dbReference type="InterPro" id="IPR038135">
    <property type="entry name" value="Methylthiotransferase_N_sf"/>
</dbReference>
<feature type="binding site" evidence="8">
    <location>
        <position position="159"/>
    </location>
    <ligand>
        <name>[4Fe-4S] cluster</name>
        <dbReference type="ChEBI" id="CHEBI:49883"/>
        <label>2</label>
        <note>4Fe-4S-S-AdoMet</note>
    </ligand>
</feature>
<feature type="binding site" evidence="8">
    <location>
        <position position="162"/>
    </location>
    <ligand>
        <name>[4Fe-4S] cluster</name>
        <dbReference type="ChEBI" id="CHEBI:49883"/>
        <label>2</label>
        <note>4Fe-4S-S-AdoMet</note>
    </ligand>
</feature>
<dbReference type="SFLD" id="SFLDS00029">
    <property type="entry name" value="Radical_SAM"/>
    <property type="match status" value="1"/>
</dbReference>
<dbReference type="GO" id="GO:0103039">
    <property type="term" value="F:protein methylthiotransferase activity"/>
    <property type="evidence" value="ECO:0007669"/>
    <property type="project" value="UniProtKB-EC"/>
</dbReference>
<dbReference type="PROSITE" id="PS51918">
    <property type="entry name" value="RADICAL_SAM"/>
    <property type="match status" value="1"/>
</dbReference>
<dbReference type="InterPro" id="IPR005840">
    <property type="entry name" value="Ribosomal_uS12_MeSTrfase_RimO"/>
</dbReference>
<dbReference type="InterPro" id="IPR007197">
    <property type="entry name" value="rSAM"/>
</dbReference>
<comment type="cofactor">
    <cofactor evidence="8">
        <name>[4Fe-4S] cluster</name>
        <dbReference type="ChEBI" id="CHEBI:49883"/>
    </cofactor>
    <text evidence="8">Binds 2 [4Fe-4S] clusters. One cluster is coordinated with 3 cysteines and an exchangeable S-adenosyl-L-methionine.</text>
</comment>
<dbReference type="PANTHER" id="PTHR43837:SF1">
    <property type="entry name" value="RIBOSOMAL PROTEIN US12 METHYLTHIOTRANSFERASE RIMO"/>
    <property type="match status" value="1"/>
</dbReference>
<evidence type="ECO:0000256" key="4">
    <source>
        <dbReference type="ARBA" id="ARBA00022691"/>
    </source>
</evidence>
<comment type="similarity">
    <text evidence="8">Belongs to the methylthiotransferase family. RimO subfamily.</text>
</comment>
<dbReference type="PROSITE" id="PS50926">
    <property type="entry name" value="TRAM"/>
    <property type="match status" value="1"/>
</dbReference>
<keyword evidence="13" id="KW-0689">Ribosomal protein</keyword>
<evidence type="ECO:0000256" key="7">
    <source>
        <dbReference type="ARBA" id="ARBA00023014"/>
    </source>
</evidence>
<name>A0A2L0EX39_SORCE</name>
<reference evidence="13 14" key="1">
    <citation type="submission" date="2015-09" db="EMBL/GenBank/DDBJ databases">
        <title>Sorangium comparison.</title>
        <authorList>
            <person name="Zaburannyi N."/>
            <person name="Bunk B."/>
            <person name="Overmann J."/>
            <person name="Mueller R."/>
        </authorList>
    </citation>
    <scope>NUCLEOTIDE SEQUENCE [LARGE SCALE GENOMIC DNA]</scope>
    <source>
        <strain evidence="13 14">So ce26</strain>
    </source>
</reference>
<dbReference type="CDD" id="cd01335">
    <property type="entry name" value="Radical_SAM"/>
    <property type="match status" value="1"/>
</dbReference>
<feature type="compositionally biased region" description="Low complexity" evidence="9">
    <location>
        <begin position="455"/>
        <end position="470"/>
    </location>
</feature>
<dbReference type="PANTHER" id="PTHR43837">
    <property type="entry name" value="RIBOSOMAL PROTEIN S12 METHYLTHIOTRANSFERASE RIMO"/>
    <property type="match status" value="1"/>
</dbReference>
<dbReference type="Pfam" id="PF04055">
    <property type="entry name" value="Radical_SAM"/>
    <property type="match status" value="1"/>
</dbReference>
<dbReference type="SFLD" id="SFLDF00274">
    <property type="entry name" value="ribosomal_protein_S12_methylth"/>
    <property type="match status" value="1"/>
</dbReference>
<evidence type="ECO:0000256" key="9">
    <source>
        <dbReference type="SAM" id="MobiDB-lite"/>
    </source>
</evidence>
<feature type="domain" description="Radical SAM core" evidence="12">
    <location>
        <begin position="141"/>
        <end position="377"/>
    </location>
</feature>
<dbReference type="GO" id="GO:0051539">
    <property type="term" value="F:4 iron, 4 sulfur cluster binding"/>
    <property type="evidence" value="ECO:0007669"/>
    <property type="project" value="UniProtKB-UniRule"/>
</dbReference>
<gene>
    <name evidence="8 13" type="primary">rimO</name>
    <name evidence="13" type="ORF">SOCE26_052910</name>
</gene>
<dbReference type="GO" id="GO:0005829">
    <property type="term" value="C:cytosol"/>
    <property type="evidence" value="ECO:0007669"/>
    <property type="project" value="TreeGrafter"/>
</dbReference>
<keyword evidence="7 8" id="KW-0411">Iron-sulfur</keyword>
<dbReference type="InterPro" id="IPR023404">
    <property type="entry name" value="rSAM_horseshoe"/>
</dbReference>
<dbReference type="Pfam" id="PF00919">
    <property type="entry name" value="UPF0004"/>
    <property type="match status" value="1"/>
</dbReference>
<evidence type="ECO:0000256" key="3">
    <source>
        <dbReference type="ARBA" id="ARBA00022679"/>
    </source>
</evidence>
<dbReference type="NCBIfam" id="TIGR00089">
    <property type="entry name" value="MiaB/RimO family radical SAM methylthiotransferase"/>
    <property type="match status" value="1"/>
</dbReference>
<dbReference type="InterPro" id="IPR005839">
    <property type="entry name" value="Methylthiotransferase"/>
</dbReference>
<sequence>MNARKVHFVSLGCPKNRVDSEVMLGVARAAGYAHVDDAADAEVIVVNTCGFIGEAKKESIDAIFEMAQHKESGSCKRLVVAGCLSQRHPEELAREMPEVDHFLGSSDMLKLGQVLAGDAERMLVGNPAEWLIQAGDPRTLSTPGGSAYVKIAEGCNRTCSFCVIPDLRGAQRSRPVADVVREVEQLAAAGVREINLISQDTIAYGRDAAGRGQGGERATLAELVQKVADVQGVRWVRLFYLYPETMTDDLVELLAGHPRVVPYVDMPLQHAADAMLRRMRRGHGGDRLRRVVSTLRERVPDLTFRTAFIVGHPGETDAEFEELCEFVRWAEFERVGVFRYSDEETSRSHALEGKVPARTAAARYRRLMALQRRIAHKKSAAMIGRELEVLVEGTSDEHEYVLMGRHAGQAPDIDGQVYLSGGEVRPGEMCRVRITQASDYDLVGEVLDEAEHEGAAAPPGAREPGAVAPAAAKRRVALRVLQTDGRERQQN</sequence>
<organism evidence="13 14">
    <name type="scientific">Sorangium cellulosum</name>
    <name type="common">Polyangium cellulosum</name>
    <dbReference type="NCBI Taxonomy" id="56"/>
    <lineage>
        <taxon>Bacteria</taxon>
        <taxon>Pseudomonadati</taxon>
        <taxon>Myxococcota</taxon>
        <taxon>Polyangia</taxon>
        <taxon>Polyangiales</taxon>
        <taxon>Polyangiaceae</taxon>
        <taxon>Sorangium</taxon>
    </lineage>
</organism>
<dbReference type="InterPro" id="IPR006638">
    <property type="entry name" value="Elp3/MiaA/NifB-like_rSAM"/>
</dbReference>
<feature type="binding site" evidence="8">
    <location>
        <position position="13"/>
    </location>
    <ligand>
        <name>[4Fe-4S] cluster</name>
        <dbReference type="ChEBI" id="CHEBI:49883"/>
        <label>1</label>
    </ligand>
</feature>
<comment type="subcellular location">
    <subcellularLocation>
        <location evidence="8">Cytoplasm</location>
    </subcellularLocation>
</comment>
<evidence type="ECO:0000259" key="10">
    <source>
        <dbReference type="PROSITE" id="PS50926"/>
    </source>
</evidence>
<keyword evidence="2 8" id="KW-0963">Cytoplasm</keyword>
<dbReference type="InterPro" id="IPR020612">
    <property type="entry name" value="Methylthiotransferase_CS"/>
</dbReference>
<comment type="catalytic activity">
    <reaction evidence="8">
        <text>L-aspartate(89)-[ribosomal protein uS12]-hydrogen + (sulfur carrier)-SH + AH2 + 2 S-adenosyl-L-methionine = 3-methylsulfanyl-L-aspartate(89)-[ribosomal protein uS12]-hydrogen + (sulfur carrier)-H + 5'-deoxyadenosine + L-methionine + A + S-adenosyl-L-homocysteine + 2 H(+)</text>
        <dbReference type="Rhea" id="RHEA:37087"/>
        <dbReference type="Rhea" id="RHEA-COMP:10460"/>
        <dbReference type="Rhea" id="RHEA-COMP:10461"/>
        <dbReference type="Rhea" id="RHEA-COMP:14737"/>
        <dbReference type="Rhea" id="RHEA-COMP:14739"/>
        <dbReference type="ChEBI" id="CHEBI:13193"/>
        <dbReference type="ChEBI" id="CHEBI:15378"/>
        <dbReference type="ChEBI" id="CHEBI:17319"/>
        <dbReference type="ChEBI" id="CHEBI:17499"/>
        <dbReference type="ChEBI" id="CHEBI:29917"/>
        <dbReference type="ChEBI" id="CHEBI:29961"/>
        <dbReference type="ChEBI" id="CHEBI:57844"/>
        <dbReference type="ChEBI" id="CHEBI:57856"/>
        <dbReference type="ChEBI" id="CHEBI:59789"/>
        <dbReference type="ChEBI" id="CHEBI:64428"/>
        <dbReference type="ChEBI" id="CHEBI:73599"/>
        <dbReference type="EC" id="2.8.4.4"/>
    </reaction>
</comment>